<protein>
    <submittedName>
        <fullName evidence="6">Membrane protein</fullName>
    </submittedName>
</protein>
<evidence type="ECO:0000256" key="4">
    <source>
        <dbReference type="ARBA" id="ARBA00023136"/>
    </source>
</evidence>
<evidence type="ECO:0000313" key="7">
    <source>
        <dbReference type="Proteomes" id="UP001157134"/>
    </source>
</evidence>
<dbReference type="Pfam" id="PF01124">
    <property type="entry name" value="MAPEG"/>
    <property type="match status" value="1"/>
</dbReference>
<evidence type="ECO:0000256" key="2">
    <source>
        <dbReference type="ARBA" id="ARBA00022692"/>
    </source>
</evidence>
<keyword evidence="7" id="KW-1185">Reference proteome</keyword>
<organism evidence="6 7">
    <name type="scientific">Thalassotalea loyana</name>
    <dbReference type="NCBI Taxonomy" id="280483"/>
    <lineage>
        <taxon>Bacteria</taxon>
        <taxon>Pseudomonadati</taxon>
        <taxon>Pseudomonadota</taxon>
        <taxon>Gammaproteobacteria</taxon>
        <taxon>Alteromonadales</taxon>
        <taxon>Colwelliaceae</taxon>
        <taxon>Thalassotalea</taxon>
    </lineage>
</organism>
<dbReference type="Proteomes" id="UP001157134">
    <property type="component" value="Unassembled WGS sequence"/>
</dbReference>
<dbReference type="SUPFAM" id="SSF161084">
    <property type="entry name" value="MAPEG domain-like"/>
    <property type="match status" value="1"/>
</dbReference>
<dbReference type="InterPro" id="IPR001129">
    <property type="entry name" value="Membr-assoc_MAPEG"/>
</dbReference>
<evidence type="ECO:0000313" key="6">
    <source>
        <dbReference type="EMBL" id="GLX85467.1"/>
    </source>
</evidence>
<feature type="transmembrane region" description="Helical" evidence="5">
    <location>
        <begin position="6"/>
        <end position="26"/>
    </location>
</feature>
<comment type="caution">
    <text evidence="6">The sequence shown here is derived from an EMBL/GenBank/DDBJ whole genome shotgun (WGS) entry which is preliminary data.</text>
</comment>
<sequence>MYHALLSPVLALMVLTFLVWCCMYYLRLTYVMKNRIHPNKLETPEQCNQLLPEHVNKPSNNFKNLCEAPILFYVLSIIAVYSNVADNTLVYLAWSFVGVRAIHSAFHCFSSSVLVRFYAYVISSVLLWVMLAKVCLSIWL</sequence>
<proteinExistence type="predicted"/>
<keyword evidence="3 5" id="KW-1133">Transmembrane helix</keyword>
<dbReference type="RefSeq" id="WP_284297604.1">
    <property type="nucleotide sequence ID" value="NZ_BSSV01000003.1"/>
</dbReference>
<evidence type="ECO:0000256" key="1">
    <source>
        <dbReference type="ARBA" id="ARBA00004370"/>
    </source>
</evidence>
<feature type="transmembrane region" description="Helical" evidence="5">
    <location>
        <begin position="65"/>
        <end position="84"/>
    </location>
</feature>
<dbReference type="EMBL" id="BSSV01000003">
    <property type="protein sequence ID" value="GLX85467.1"/>
    <property type="molecule type" value="Genomic_DNA"/>
</dbReference>
<dbReference type="Gene3D" id="1.20.120.550">
    <property type="entry name" value="Membrane associated eicosanoid/glutathione metabolism-like domain"/>
    <property type="match status" value="1"/>
</dbReference>
<comment type="subcellular location">
    <subcellularLocation>
        <location evidence="1">Membrane</location>
    </subcellularLocation>
</comment>
<accession>A0ABQ6HBH7</accession>
<reference evidence="6 7" key="1">
    <citation type="submission" date="2023-03" db="EMBL/GenBank/DDBJ databases">
        <title>Thalassotalea loyana LMG 22536T draft genome sequence.</title>
        <authorList>
            <person name="Sawabe T."/>
        </authorList>
    </citation>
    <scope>NUCLEOTIDE SEQUENCE [LARGE SCALE GENOMIC DNA]</scope>
    <source>
        <strain evidence="6 7">LMG 22536</strain>
    </source>
</reference>
<evidence type="ECO:0000256" key="3">
    <source>
        <dbReference type="ARBA" id="ARBA00022989"/>
    </source>
</evidence>
<keyword evidence="2 5" id="KW-0812">Transmembrane</keyword>
<name>A0ABQ6HBH7_9GAMM</name>
<gene>
    <name evidence="6" type="ORF">tloyanaT_17190</name>
</gene>
<keyword evidence="4 5" id="KW-0472">Membrane</keyword>
<feature type="transmembrane region" description="Helical" evidence="5">
    <location>
        <begin position="117"/>
        <end position="139"/>
    </location>
</feature>
<evidence type="ECO:0000256" key="5">
    <source>
        <dbReference type="SAM" id="Phobius"/>
    </source>
</evidence>
<dbReference type="InterPro" id="IPR023352">
    <property type="entry name" value="MAPEG-like_dom_sf"/>
</dbReference>